<evidence type="ECO:0000256" key="2">
    <source>
        <dbReference type="ARBA" id="ARBA00023125"/>
    </source>
</evidence>
<dbReference type="InterPro" id="IPR035418">
    <property type="entry name" value="AraC-bd_2"/>
</dbReference>
<dbReference type="PROSITE" id="PS00041">
    <property type="entry name" value="HTH_ARAC_FAMILY_1"/>
    <property type="match status" value="1"/>
</dbReference>
<dbReference type="InterPro" id="IPR009057">
    <property type="entry name" value="Homeodomain-like_sf"/>
</dbReference>
<accession>A0A8J3VBI3</accession>
<reference evidence="5 6" key="1">
    <citation type="submission" date="2021-01" db="EMBL/GenBank/DDBJ databases">
        <title>Whole genome shotgun sequence of Planotetraspora kaengkrachanensis NBRC 104272.</title>
        <authorList>
            <person name="Komaki H."/>
            <person name="Tamura T."/>
        </authorList>
    </citation>
    <scope>NUCLEOTIDE SEQUENCE [LARGE SCALE GENOMIC DNA]</scope>
    <source>
        <strain evidence="5 6">NBRC 104272</strain>
    </source>
</reference>
<dbReference type="InterPro" id="IPR050204">
    <property type="entry name" value="AraC_XylS_family_regulators"/>
</dbReference>
<dbReference type="RefSeq" id="WP_203887332.1">
    <property type="nucleotide sequence ID" value="NZ_BAABHH010000044.1"/>
</dbReference>
<dbReference type="SUPFAM" id="SSF46689">
    <property type="entry name" value="Homeodomain-like"/>
    <property type="match status" value="1"/>
</dbReference>
<proteinExistence type="predicted"/>
<dbReference type="InterPro" id="IPR018062">
    <property type="entry name" value="HTH_AraC-typ_CS"/>
</dbReference>
<dbReference type="GO" id="GO:0043565">
    <property type="term" value="F:sequence-specific DNA binding"/>
    <property type="evidence" value="ECO:0007669"/>
    <property type="project" value="InterPro"/>
</dbReference>
<comment type="caution">
    <text evidence="5">The sequence shown here is derived from an EMBL/GenBank/DDBJ whole genome shotgun (WGS) entry which is preliminary data.</text>
</comment>
<evidence type="ECO:0000313" key="5">
    <source>
        <dbReference type="EMBL" id="GIG84042.1"/>
    </source>
</evidence>
<dbReference type="Gene3D" id="1.10.10.60">
    <property type="entry name" value="Homeodomain-like"/>
    <property type="match status" value="1"/>
</dbReference>
<keyword evidence="1" id="KW-0805">Transcription regulation</keyword>
<dbReference type="PANTHER" id="PTHR46796:SF6">
    <property type="entry name" value="ARAC SUBFAMILY"/>
    <property type="match status" value="1"/>
</dbReference>
<dbReference type="Pfam" id="PF12833">
    <property type="entry name" value="HTH_18"/>
    <property type="match status" value="1"/>
</dbReference>
<dbReference type="AlphaFoldDB" id="A0A8J3VBI3"/>
<dbReference type="PANTHER" id="PTHR46796">
    <property type="entry name" value="HTH-TYPE TRANSCRIPTIONAL ACTIVATOR RHAS-RELATED"/>
    <property type="match status" value="1"/>
</dbReference>
<sequence length="316" mass="33699">MEEFVRNAWSTADVGDTDAFGYWSDAICEAFVGVSVRPSADVHFEGRVDHAVLDGIGFTVVSSFAQQVARTRRMIARDHEDFVLANIQIEGQAQVRQNGRVTALSAGAMAFVDSSRPYSLSFSGAFSQLVVKVPRSLLPRRSLPESTAVELSATGPGRLVTDFLLGLNRQQSLNPKAAAALVPHAVALLDSALDWTAGETPTNASAAALTRERVHRFVRRHVHDPYLDAAAVAAGCGLSKRTLFRALAADGESLTALIRRLRVARAQQILRAAPGRPLTVVAHECGFGGEAQLHRAFKAVTGITPGTYRSGGSGVG</sequence>
<evidence type="ECO:0000259" key="4">
    <source>
        <dbReference type="PROSITE" id="PS01124"/>
    </source>
</evidence>
<evidence type="ECO:0000256" key="1">
    <source>
        <dbReference type="ARBA" id="ARBA00023015"/>
    </source>
</evidence>
<dbReference type="GO" id="GO:0003700">
    <property type="term" value="F:DNA-binding transcription factor activity"/>
    <property type="evidence" value="ECO:0007669"/>
    <property type="project" value="InterPro"/>
</dbReference>
<keyword evidence="2" id="KW-0238">DNA-binding</keyword>
<evidence type="ECO:0000313" key="6">
    <source>
        <dbReference type="Proteomes" id="UP000630097"/>
    </source>
</evidence>
<feature type="domain" description="HTH araC/xylS-type" evidence="4">
    <location>
        <begin position="212"/>
        <end position="311"/>
    </location>
</feature>
<dbReference type="EMBL" id="BONV01000047">
    <property type="protein sequence ID" value="GIG84042.1"/>
    <property type="molecule type" value="Genomic_DNA"/>
</dbReference>
<keyword evidence="6" id="KW-1185">Reference proteome</keyword>
<dbReference type="Pfam" id="PF14525">
    <property type="entry name" value="AraC_binding_2"/>
    <property type="match status" value="1"/>
</dbReference>
<dbReference type="SMART" id="SM00342">
    <property type="entry name" value="HTH_ARAC"/>
    <property type="match status" value="1"/>
</dbReference>
<dbReference type="PROSITE" id="PS01124">
    <property type="entry name" value="HTH_ARAC_FAMILY_2"/>
    <property type="match status" value="1"/>
</dbReference>
<keyword evidence="3" id="KW-0804">Transcription</keyword>
<gene>
    <name evidence="5" type="ORF">Pka01_71690</name>
</gene>
<evidence type="ECO:0000256" key="3">
    <source>
        <dbReference type="ARBA" id="ARBA00023163"/>
    </source>
</evidence>
<protein>
    <recommendedName>
        <fullName evidence="4">HTH araC/xylS-type domain-containing protein</fullName>
    </recommendedName>
</protein>
<dbReference type="InterPro" id="IPR018060">
    <property type="entry name" value="HTH_AraC"/>
</dbReference>
<dbReference type="Proteomes" id="UP000630097">
    <property type="component" value="Unassembled WGS sequence"/>
</dbReference>
<name>A0A8J3VBI3_9ACTN</name>
<organism evidence="5 6">
    <name type="scientific">Planotetraspora kaengkrachanensis</name>
    <dbReference type="NCBI Taxonomy" id="575193"/>
    <lineage>
        <taxon>Bacteria</taxon>
        <taxon>Bacillati</taxon>
        <taxon>Actinomycetota</taxon>
        <taxon>Actinomycetes</taxon>
        <taxon>Streptosporangiales</taxon>
        <taxon>Streptosporangiaceae</taxon>
        <taxon>Planotetraspora</taxon>
    </lineage>
</organism>